<dbReference type="AlphaFoldDB" id="A0A2X2SSQ4"/>
<reference evidence="1 2" key="1">
    <citation type="submission" date="2018-06" db="EMBL/GenBank/DDBJ databases">
        <authorList>
            <consortium name="Pathogen Informatics"/>
            <person name="Doyle S."/>
        </authorList>
    </citation>
    <scope>NUCLEOTIDE SEQUENCE [LARGE SCALE GENOMIC DNA]</scope>
    <source>
        <strain evidence="1 2">NCTC11545</strain>
    </source>
</reference>
<evidence type="ECO:0000313" key="1">
    <source>
        <dbReference type="EMBL" id="SQA94914.1"/>
    </source>
</evidence>
<dbReference type="RefSeq" id="WP_111973161.1">
    <property type="nucleotide sequence ID" value="NZ_UAVS01000008.1"/>
</dbReference>
<proteinExistence type="predicted"/>
<protein>
    <submittedName>
        <fullName evidence="1">Uncharacterized protein</fullName>
    </submittedName>
</protein>
<gene>
    <name evidence="1" type="ORF">NCTC11545_02117</name>
</gene>
<name>A0A2X2SSQ4_CAPOC</name>
<evidence type="ECO:0000313" key="2">
    <source>
        <dbReference type="Proteomes" id="UP000250169"/>
    </source>
</evidence>
<dbReference type="Proteomes" id="UP000250169">
    <property type="component" value="Unassembled WGS sequence"/>
</dbReference>
<dbReference type="EMBL" id="UAVS01000008">
    <property type="protein sequence ID" value="SQA94914.1"/>
    <property type="molecule type" value="Genomic_DNA"/>
</dbReference>
<organism evidence="1 2">
    <name type="scientific">Capnocytophaga ochracea</name>
    <dbReference type="NCBI Taxonomy" id="1018"/>
    <lineage>
        <taxon>Bacteria</taxon>
        <taxon>Pseudomonadati</taxon>
        <taxon>Bacteroidota</taxon>
        <taxon>Flavobacteriia</taxon>
        <taxon>Flavobacteriales</taxon>
        <taxon>Flavobacteriaceae</taxon>
        <taxon>Capnocytophaga</taxon>
    </lineage>
</organism>
<sequence length="109" mass="12854">MEVKLNKELQKKLDAFLESKDTKLHKLLEILNLKEFTFSEEEINQIEKIYKKNQDLYDYTYVYIGEAVIKILGGFWSIGKFKKDEAYGYPIILAWGGNDYNLEFVLIFG</sequence>
<accession>A0A2X2SSQ4</accession>